<dbReference type="InterPro" id="IPR002711">
    <property type="entry name" value="HNH"/>
</dbReference>
<dbReference type="AlphaFoldDB" id="A0A3E1Q8F0"/>
<dbReference type="EMBL" id="QVID01000002">
    <property type="protein sequence ID" value="RFN58405.1"/>
    <property type="molecule type" value="Genomic_DNA"/>
</dbReference>
<gene>
    <name evidence="2" type="ORF">DZ858_14390</name>
</gene>
<dbReference type="OrthoDB" id="9784774at2"/>
<accession>A0A3E1Q8F0</accession>
<proteinExistence type="predicted"/>
<dbReference type="GO" id="GO:0003676">
    <property type="term" value="F:nucleic acid binding"/>
    <property type="evidence" value="ECO:0007669"/>
    <property type="project" value="InterPro"/>
</dbReference>
<sequence length="503" mass="58736">MAILLKRQISDDEKKIVLERFGKTCFATGHPIDTDENIQFDHIKAYAQKGASEIDNIAPMCGKHNKQKGQLSLYDFKVKLKIDEFFDNGENLTLKDELEYLKSKKDLNGYGETISIIEQEENSIKVEIQNKNQNFTLYTCPTTDWNYFYATLPIEILDSDDDADNEIGLQPRYLIKEKVFNLFRHFQRHPVLQPSICRIHKNKILVFDGQHKIAGLLWGGRKKFECKVYLNPEPNLLNKTNISAHDKFAQTRFFSSIMVAKLGAQFGREFEEYKSLEDNKTKSELGFLNYIKEKEQLTKAELNKRFRSFLYNSILDDSNNKLANYVSKGNRSSVETPITMDMLEKSIFSNFLFRQPVETDMTTDKYIRETEFNNLVKLLNIIYEESLLNWDSEKTNSDPEQLKLSRIFRSKSIISWAEILFDSICASLKLFDSDDKLTLMHRNLSDKNFEEIKFNIRRLVNWNVWDSPLNSDIDRILSDNKSEIKKWFKEKGLTTGYLMGASE</sequence>
<evidence type="ECO:0000259" key="1">
    <source>
        <dbReference type="SMART" id="SM00507"/>
    </source>
</evidence>
<evidence type="ECO:0000313" key="3">
    <source>
        <dbReference type="Proteomes" id="UP000261082"/>
    </source>
</evidence>
<dbReference type="GO" id="GO:0004519">
    <property type="term" value="F:endonuclease activity"/>
    <property type="evidence" value="ECO:0007669"/>
    <property type="project" value="UniProtKB-KW"/>
</dbReference>
<organism evidence="2 3">
    <name type="scientific">Marixanthomonas ophiurae</name>
    <dbReference type="NCBI Taxonomy" id="387659"/>
    <lineage>
        <taxon>Bacteria</taxon>
        <taxon>Pseudomonadati</taxon>
        <taxon>Bacteroidota</taxon>
        <taxon>Flavobacteriia</taxon>
        <taxon>Flavobacteriales</taxon>
        <taxon>Flavobacteriaceae</taxon>
        <taxon>Marixanthomonas</taxon>
    </lineage>
</organism>
<keyword evidence="3" id="KW-1185">Reference proteome</keyword>
<dbReference type="Proteomes" id="UP000261082">
    <property type="component" value="Unassembled WGS sequence"/>
</dbReference>
<dbReference type="CDD" id="cd00085">
    <property type="entry name" value="HNHc"/>
    <property type="match status" value="1"/>
</dbReference>
<dbReference type="SMART" id="SM00507">
    <property type="entry name" value="HNHc"/>
    <property type="match status" value="1"/>
</dbReference>
<name>A0A3E1Q8F0_9FLAO</name>
<evidence type="ECO:0000313" key="2">
    <source>
        <dbReference type="EMBL" id="RFN58405.1"/>
    </source>
</evidence>
<comment type="caution">
    <text evidence="2">The sequence shown here is derived from an EMBL/GenBank/DDBJ whole genome shotgun (WGS) entry which is preliminary data.</text>
</comment>
<dbReference type="RefSeq" id="WP_117160352.1">
    <property type="nucleotide sequence ID" value="NZ_QVID01000002.1"/>
</dbReference>
<protein>
    <submittedName>
        <fullName evidence="2">HNH endonuclease</fullName>
    </submittedName>
</protein>
<keyword evidence="2" id="KW-0255">Endonuclease</keyword>
<keyword evidence="2" id="KW-0378">Hydrolase</keyword>
<dbReference type="Pfam" id="PF01844">
    <property type="entry name" value="HNH"/>
    <property type="match status" value="1"/>
</dbReference>
<feature type="domain" description="HNH nuclease" evidence="1">
    <location>
        <begin position="12"/>
        <end position="66"/>
    </location>
</feature>
<dbReference type="Gene3D" id="1.10.30.50">
    <property type="match status" value="1"/>
</dbReference>
<dbReference type="GO" id="GO:0008270">
    <property type="term" value="F:zinc ion binding"/>
    <property type="evidence" value="ECO:0007669"/>
    <property type="project" value="InterPro"/>
</dbReference>
<reference evidence="2 3" key="1">
    <citation type="journal article" date="2007" name="Int. J. Syst. Evol. Microbiol.">
        <title>Marixanthomonas ophiurae gen. nov., sp. nov., a marine bacterium of the family Flavobacteriaceae isolated from a deep-sea brittle star.</title>
        <authorList>
            <person name="Romanenko L.A."/>
            <person name="Uchino M."/>
            <person name="Frolova G.M."/>
            <person name="Mikhailov V.V."/>
        </authorList>
    </citation>
    <scope>NUCLEOTIDE SEQUENCE [LARGE SCALE GENOMIC DNA]</scope>
    <source>
        <strain evidence="2 3">KMM 3046</strain>
    </source>
</reference>
<dbReference type="InterPro" id="IPR003615">
    <property type="entry name" value="HNH_nuc"/>
</dbReference>
<keyword evidence="2" id="KW-0540">Nuclease</keyword>